<dbReference type="HOGENOM" id="CLU_134901_0_0_7"/>
<organism evidence="1 2">
    <name type="scientific">Desulfurivibrio alkaliphilus (strain DSM 19089 / UNIQEM U267 / AHT2)</name>
    <dbReference type="NCBI Taxonomy" id="589865"/>
    <lineage>
        <taxon>Bacteria</taxon>
        <taxon>Pseudomonadati</taxon>
        <taxon>Thermodesulfobacteriota</taxon>
        <taxon>Desulfobulbia</taxon>
        <taxon>Desulfobulbales</taxon>
        <taxon>Desulfobulbaceae</taxon>
        <taxon>Desulfurivibrio</taxon>
    </lineage>
</organism>
<dbReference type="KEGG" id="dak:DaAHT2_0517"/>
<dbReference type="STRING" id="589865.DaAHT2_0517"/>
<dbReference type="AlphaFoldDB" id="D6Z0J4"/>
<proteinExistence type="predicted"/>
<dbReference type="eggNOG" id="COG5512">
    <property type="taxonomic scope" value="Bacteria"/>
</dbReference>
<dbReference type="InterPro" id="IPR007922">
    <property type="entry name" value="DciA-like"/>
</dbReference>
<dbReference type="InParanoid" id="D6Z0J4"/>
<dbReference type="EMBL" id="CP001940">
    <property type="protein sequence ID" value="ADH85223.1"/>
    <property type="molecule type" value="Genomic_DNA"/>
</dbReference>
<name>D6Z0J4_DESAT</name>
<accession>D6Z0J4</accession>
<dbReference type="Proteomes" id="UP000001508">
    <property type="component" value="Chromosome"/>
</dbReference>
<keyword evidence="2" id="KW-1185">Reference proteome</keyword>
<reference evidence="2" key="1">
    <citation type="submission" date="2010-02" db="EMBL/GenBank/DDBJ databases">
        <title>Complete sequence of Desulfurivibrio alkaliphilus AHT2.</title>
        <authorList>
            <consortium name="US DOE Joint Genome Institute"/>
            <person name="Pitluck S."/>
            <person name="Chertkov O."/>
            <person name="Detter J.C."/>
            <person name="Han C."/>
            <person name="Tapia R."/>
            <person name="Larimer F."/>
            <person name="Land M."/>
            <person name="Hauser L."/>
            <person name="Kyrpides N."/>
            <person name="Mikhailova N."/>
            <person name="Sorokin D.Y."/>
            <person name="Muyzer G."/>
            <person name="Woyke T."/>
        </authorList>
    </citation>
    <scope>NUCLEOTIDE SEQUENCE [LARGE SCALE GENOMIC DNA]</scope>
    <source>
        <strain evidence="2">DSM 19089 / UNIQEM U267 / AHT2</strain>
    </source>
</reference>
<protein>
    <recommendedName>
        <fullName evidence="3">DUF721 domain-containing protein</fullName>
    </recommendedName>
</protein>
<evidence type="ECO:0000313" key="1">
    <source>
        <dbReference type="EMBL" id="ADH85223.1"/>
    </source>
</evidence>
<sequence length="165" mass="18943">MKLQEKSQINPLGAMIGKLAASRNWRARLAQHQIFLIWPELVGEELAAVCRPEVIREGVLWVRVVDPVWGQQLQFEKNAILEAVNRRLPGEHKITGLRCRFDPALAHELDSELQNQPRPAPVPRKIEPVREAGFKKIIAGIDDPQAKANLLRLWRRSESRDRSRQ</sequence>
<dbReference type="PANTHER" id="PTHR36456">
    <property type="entry name" value="UPF0232 PROTEIN SCO3875"/>
    <property type="match status" value="1"/>
</dbReference>
<evidence type="ECO:0000313" key="2">
    <source>
        <dbReference type="Proteomes" id="UP000001508"/>
    </source>
</evidence>
<gene>
    <name evidence="1" type="ordered locus">DaAHT2_0517</name>
</gene>
<dbReference type="Pfam" id="PF05258">
    <property type="entry name" value="DciA"/>
    <property type="match status" value="1"/>
</dbReference>
<evidence type="ECO:0008006" key="3">
    <source>
        <dbReference type="Google" id="ProtNLM"/>
    </source>
</evidence>
<dbReference type="PANTHER" id="PTHR36456:SF1">
    <property type="entry name" value="UPF0232 PROTEIN SCO3875"/>
    <property type="match status" value="1"/>
</dbReference>